<organism evidence="2 3">
    <name type="scientific">Phanerochaete sordida</name>
    <dbReference type="NCBI Taxonomy" id="48140"/>
    <lineage>
        <taxon>Eukaryota</taxon>
        <taxon>Fungi</taxon>
        <taxon>Dikarya</taxon>
        <taxon>Basidiomycota</taxon>
        <taxon>Agaricomycotina</taxon>
        <taxon>Agaricomycetes</taxon>
        <taxon>Polyporales</taxon>
        <taxon>Phanerochaetaceae</taxon>
        <taxon>Phanerochaete</taxon>
    </lineage>
</organism>
<dbReference type="Proteomes" id="UP000703269">
    <property type="component" value="Unassembled WGS sequence"/>
</dbReference>
<dbReference type="EMBL" id="BPQB01000020">
    <property type="protein sequence ID" value="GJE91271.1"/>
    <property type="molecule type" value="Genomic_DNA"/>
</dbReference>
<dbReference type="AlphaFoldDB" id="A0A9P3LD86"/>
<reference evidence="2 3" key="1">
    <citation type="submission" date="2021-08" db="EMBL/GenBank/DDBJ databases">
        <title>Draft Genome Sequence of Phanerochaete sordida strain YK-624.</title>
        <authorList>
            <person name="Mori T."/>
            <person name="Dohra H."/>
            <person name="Suzuki T."/>
            <person name="Kawagishi H."/>
            <person name="Hirai H."/>
        </authorList>
    </citation>
    <scope>NUCLEOTIDE SEQUENCE [LARGE SCALE GENOMIC DNA]</scope>
    <source>
        <strain evidence="2 3">YK-624</strain>
    </source>
</reference>
<dbReference type="OrthoDB" id="2591449at2759"/>
<gene>
    <name evidence="2" type="ORF">PsYK624_074200</name>
</gene>
<sequence length="563" mass="59414">MSSVNSIEASPSQGSAPSSPTLARRLSSRRGSVSASDPWGQHAEVNFKPSRSSSSRLTIVRVPQPDQEGGGRRHRRDGSNASISSTSSEGKSGRLSFAFSSFTPIKPGEIGGRSSPTGSPKMRPSSPGGSPGLARRLSTGSSALPQHIKLSPEQLVDLAHSSTHPKPAGPLAGSAPVNFTPLPDDVYLPFIDRPGEVTSLISTSPTAKLFALLTQTFPPDARAPASAVPNAKIPSADSDAKAWSYAELENWFKKVPREEVNDATWVRKARQCIRPRSELIWERVKGALGIPPELDTDEPLREDPLATYIPPMRSPIAIPQIPRLGLNSQMLDSDVFEPDSPVVAASISGSASHAPPSPVGSELELSIEPVLPAAPPPPSTVDPTTGATMTSLHELREEDEEAAEEDAGSLDALKSPASVPSDVQGLRICTSTSQPSVSPVIMPHSFGSPSIGALGRGASISPSPRRLSVGSDKDAAYDALAERGPGHPLFPSSFAHLSNVPTLRSSRESSRSNSMSFAPPMIPGLRRESNNAPMAGRRPDWARAYDAAKHDEAVTVSSMSLTE</sequence>
<feature type="region of interest" description="Disordered" evidence="1">
    <location>
        <begin position="1"/>
        <end position="154"/>
    </location>
</feature>
<evidence type="ECO:0000313" key="2">
    <source>
        <dbReference type="EMBL" id="GJE91271.1"/>
    </source>
</evidence>
<proteinExistence type="predicted"/>
<evidence type="ECO:0000313" key="3">
    <source>
        <dbReference type="Proteomes" id="UP000703269"/>
    </source>
</evidence>
<evidence type="ECO:0000256" key="1">
    <source>
        <dbReference type="SAM" id="MobiDB-lite"/>
    </source>
</evidence>
<keyword evidence="3" id="KW-1185">Reference proteome</keyword>
<protein>
    <submittedName>
        <fullName evidence="2">Uncharacterized protein</fullName>
    </submittedName>
</protein>
<accession>A0A9P3LD86</accession>
<comment type="caution">
    <text evidence="2">The sequence shown here is derived from an EMBL/GenBank/DDBJ whole genome shotgun (WGS) entry which is preliminary data.</text>
</comment>
<feature type="compositionally biased region" description="Acidic residues" evidence="1">
    <location>
        <begin position="397"/>
        <end position="408"/>
    </location>
</feature>
<feature type="compositionally biased region" description="Low complexity" evidence="1">
    <location>
        <begin position="82"/>
        <end position="96"/>
    </location>
</feature>
<feature type="region of interest" description="Disordered" evidence="1">
    <location>
        <begin position="504"/>
        <end position="537"/>
    </location>
</feature>
<name>A0A9P3LD86_9APHY</name>
<feature type="compositionally biased region" description="Low complexity" evidence="1">
    <location>
        <begin position="9"/>
        <end position="20"/>
    </location>
</feature>
<feature type="region of interest" description="Disordered" evidence="1">
    <location>
        <begin position="395"/>
        <end position="419"/>
    </location>
</feature>